<accession>A0AAD4PJD6</accession>
<evidence type="ECO:0000313" key="2">
    <source>
        <dbReference type="Proteomes" id="UP001200034"/>
    </source>
</evidence>
<dbReference type="EMBL" id="JAJJHW010002774">
    <property type="protein sequence ID" value="KAH8365751.1"/>
    <property type="molecule type" value="Genomic_DNA"/>
</dbReference>
<dbReference type="InterPro" id="IPR010512">
    <property type="entry name" value="DUF1091"/>
</dbReference>
<dbReference type="SMART" id="SM00697">
    <property type="entry name" value="DM8"/>
    <property type="match status" value="1"/>
</dbReference>
<keyword evidence="2" id="KW-1185">Reference proteome</keyword>
<organism evidence="1 2">
    <name type="scientific">Drosophila rubida</name>
    <dbReference type="NCBI Taxonomy" id="30044"/>
    <lineage>
        <taxon>Eukaryota</taxon>
        <taxon>Metazoa</taxon>
        <taxon>Ecdysozoa</taxon>
        <taxon>Arthropoda</taxon>
        <taxon>Hexapoda</taxon>
        <taxon>Insecta</taxon>
        <taxon>Pterygota</taxon>
        <taxon>Neoptera</taxon>
        <taxon>Endopterygota</taxon>
        <taxon>Diptera</taxon>
        <taxon>Brachycera</taxon>
        <taxon>Muscomorpha</taxon>
        <taxon>Ephydroidea</taxon>
        <taxon>Drosophilidae</taxon>
        <taxon>Drosophila</taxon>
    </lineage>
</organism>
<dbReference type="PANTHER" id="PTHR20898">
    <property type="entry name" value="DAEDALUS ON 3-RELATED-RELATED"/>
    <property type="match status" value="1"/>
</dbReference>
<dbReference type="Pfam" id="PF06477">
    <property type="entry name" value="DUF1091"/>
    <property type="match status" value="1"/>
</dbReference>
<gene>
    <name evidence="1" type="ORF">KR093_004064</name>
</gene>
<dbReference type="AlphaFoldDB" id="A0AAD4PJD6"/>
<feature type="non-terminal residue" evidence="1">
    <location>
        <position position="1"/>
    </location>
</feature>
<reference evidence="1" key="1">
    <citation type="journal article" date="2021" name="Mol. Ecol. Resour.">
        <title>Phylogenomic analyses of the genus Drosophila reveals genomic signals of climate adaptation.</title>
        <authorList>
            <person name="Li F."/>
            <person name="Rane R.V."/>
            <person name="Luria V."/>
            <person name="Xiong Z."/>
            <person name="Chen J."/>
            <person name="Li Z."/>
            <person name="Catullo R.A."/>
            <person name="Griffin P.C."/>
            <person name="Schiffer M."/>
            <person name="Pearce S."/>
            <person name="Lee S.F."/>
            <person name="McElroy K."/>
            <person name="Stocker A."/>
            <person name="Shirriffs J."/>
            <person name="Cockerell F."/>
            <person name="Coppin C."/>
            <person name="Sgro C.M."/>
            <person name="Karger A."/>
            <person name="Cain J.W."/>
            <person name="Weber J.A."/>
            <person name="Santpere G."/>
            <person name="Kirschner M.W."/>
            <person name="Hoffmann A.A."/>
            <person name="Oakeshott J.G."/>
            <person name="Zhang G."/>
        </authorList>
    </citation>
    <scope>NUCLEOTIDE SEQUENCE</scope>
    <source>
        <strain evidence="1">BGI-SZ-2011g</strain>
    </source>
</reference>
<comment type="caution">
    <text evidence="1">The sequence shown here is derived from an EMBL/GenBank/DDBJ whole genome shotgun (WGS) entry which is preliminary data.</text>
</comment>
<proteinExistence type="predicted"/>
<evidence type="ECO:0000313" key="1">
    <source>
        <dbReference type="EMBL" id="KAH8365751.1"/>
    </source>
</evidence>
<dbReference type="PANTHER" id="PTHR20898:SF0">
    <property type="entry name" value="DAEDALUS ON 3-RELATED"/>
    <property type="match status" value="1"/>
</dbReference>
<protein>
    <submittedName>
        <fullName evidence="1">Uncharacterized protein</fullName>
    </submittedName>
</protein>
<dbReference type="Proteomes" id="UP001200034">
    <property type="component" value="Unassembled WGS sequence"/>
</dbReference>
<name>A0AAD4PJD6_9MUSC</name>
<sequence>ILIHFWQGAVVFKFTNVVCESFNKSWIIINYCRLRALNRNKTVLNLNITVLHPCSNIWVDIQIFKRANGYKPWLVNTSLDVCKFHQKPYNPWAILIYKQVKNFTNINHTCPYVGDQIVKGFYLRPEILRLPFPSGDYLLALTWIVDNKSLFITNEYFTFTEDLI</sequence>